<keyword evidence="6 17" id="KW-0813">Transport</keyword>
<feature type="transmembrane region" description="Helical" evidence="17">
    <location>
        <begin position="373"/>
        <end position="396"/>
    </location>
</feature>
<dbReference type="PANTHER" id="PTHR43507">
    <property type="entry name" value="NADH-UBIQUINONE OXIDOREDUCTASE CHAIN 4"/>
    <property type="match status" value="1"/>
</dbReference>
<organism evidence="20">
    <name type="scientific">Parathailocyba orla</name>
    <dbReference type="NCBI Taxonomy" id="2745910"/>
    <lineage>
        <taxon>Eukaryota</taxon>
        <taxon>Metazoa</taxon>
        <taxon>Ecdysozoa</taxon>
        <taxon>Arthropoda</taxon>
        <taxon>Hexapoda</taxon>
        <taxon>Insecta</taxon>
        <taxon>Pterygota</taxon>
        <taxon>Neoptera</taxon>
        <taxon>Paraneoptera</taxon>
        <taxon>Hemiptera</taxon>
        <taxon>Auchenorrhyncha</taxon>
        <taxon>Membracoidea</taxon>
        <taxon>Cicadellidae</taxon>
        <taxon>Typhlocybinae</taxon>
        <taxon>Typhlocybini</taxon>
        <taxon>Parathailocyba</taxon>
    </lineage>
</organism>
<comment type="function">
    <text evidence="1">Core subunit of the mitochondrial membrane respiratory chain NADH dehydrogenase (Complex I) that is believed to belong to the minimal assembly required for catalysis. Complex I functions in the transfer of electrons from NADH to the respiratory chain. The immediate electron acceptor for the enzyme is believed to be ubiquinone.</text>
</comment>
<evidence type="ECO:0000256" key="8">
    <source>
        <dbReference type="ARBA" id="ARBA00022692"/>
    </source>
</evidence>
<accession>A0A7D5AWM2</accession>
<evidence type="ECO:0000256" key="9">
    <source>
        <dbReference type="ARBA" id="ARBA00022967"/>
    </source>
</evidence>
<gene>
    <name evidence="20" type="primary">ND4</name>
</gene>
<feature type="transmembrane region" description="Helical" evidence="17">
    <location>
        <begin position="244"/>
        <end position="263"/>
    </location>
</feature>
<name>A0A7D5AWM2_9HEMI</name>
<keyword evidence="13 17" id="KW-0830">Ubiquinone</keyword>
<evidence type="ECO:0000259" key="18">
    <source>
        <dbReference type="Pfam" id="PF00361"/>
    </source>
</evidence>
<dbReference type="Pfam" id="PF01059">
    <property type="entry name" value="Oxidored_q5_N"/>
    <property type="match status" value="1"/>
</dbReference>
<protein>
    <recommendedName>
        <fullName evidence="5 17">NADH-ubiquinone oxidoreductase chain 4</fullName>
        <ecNumber evidence="4 17">7.1.1.2</ecNumber>
    </recommendedName>
</protein>
<feature type="transmembrane region" description="Helical" evidence="17">
    <location>
        <begin position="332"/>
        <end position="353"/>
    </location>
</feature>
<dbReference type="AlphaFoldDB" id="A0A7D5AWM2"/>
<keyword evidence="9" id="KW-1278">Translocase</keyword>
<dbReference type="GO" id="GO:0015990">
    <property type="term" value="P:electron transport coupled proton transport"/>
    <property type="evidence" value="ECO:0007669"/>
    <property type="project" value="TreeGrafter"/>
</dbReference>
<feature type="transmembrane region" description="Helical" evidence="17">
    <location>
        <begin position="86"/>
        <end position="103"/>
    </location>
</feature>
<comment type="similarity">
    <text evidence="3 17">Belongs to the complex I subunit 4 family.</text>
</comment>
<feature type="domain" description="NADH:ubiquinone oxidoreductase chain 4 N-terminal" evidence="19">
    <location>
        <begin position="1"/>
        <end position="100"/>
    </location>
</feature>
<evidence type="ECO:0000256" key="16">
    <source>
        <dbReference type="ARBA" id="ARBA00049551"/>
    </source>
</evidence>
<keyword evidence="11 17" id="KW-1133">Transmembrane helix</keyword>
<reference evidence="20" key="1">
    <citation type="journal article" date="2020" name="Mitochondrial DNA Part B Resour">
        <title>The complete mitochondrial genome of Parathailocyba orla (Hemiptera: Cicadellidae: Typhlocybinae).</title>
        <authorList>
            <person name="Jiang J."/>
            <person name="Yuan X."/>
            <person name="Yuan Z."/>
            <person name="Song Y."/>
        </authorList>
    </citation>
    <scope>NUCLEOTIDE SEQUENCE</scope>
</reference>
<evidence type="ECO:0000256" key="14">
    <source>
        <dbReference type="ARBA" id="ARBA00023128"/>
    </source>
</evidence>
<evidence type="ECO:0000256" key="17">
    <source>
        <dbReference type="RuleBase" id="RU003297"/>
    </source>
</evidence>
<keyword evidence="7 17" id="KW-0679">Respiratory chain</keyword>
<dbReference type="GO" id="GO:0003954">
    <property type="term" value="F:NADH dehydrogenase activity"/>
    <property type="evidence" value="ECO:0007669"/>
    <property type="project" value="TreeGrafter"/>
</dbReference>
<evidence type="ECO:0000256" key="10">
    <source>
        <dbReference type="ARBA" id="ARBA00022982"/>
    </source>
</evidence>
<feature type="transmembrane region" description="Helical" evidence="17">
    <location>
        <begin position="6"/>
        <end position="23"/>
    </location>
</feature>
<proteinExistence type="inferred from homology"/>
<feature type="domain" description="NADH:quinone oxidoreductase/Mrp antiporter transmembrane" evidence="18">
    <location>
        <begin position="104"/>
        <end position="387"/>
    </location>
</feature>
<evidence type="ECO:0000313" key="20">
    <source>
        <dbReference type="EMBL" id="QKV48766.1"/>
    </source>
</evidence>
<dbReference type="EMBL" id="MN894531">
    <property type="protein sequence ID" value="QKV48766.1"/>
    <property type="molecule type" value="Genomic_DNA"/>
</dbReference>
<geneLocation type="mitochondrion" evidence="20"/>
<keyword evidence="15 17" id="KW-0472">Membrane</keyword>
<dbReference type="GO" id="GO:0008137">
    <property type="term" value="F:NADH dehydrogenase (ubiquinone) activity"/>
    <property type="evidence" value="ECO:0007669"/>
    <property type="project" value="UniProtKB-UniRule"/>
</dbReference>
<dbReference type="InterPro" id="IPR000260">
    <property type="entry name" value="NADH4_N"/>
</dbReference>
<feature type="transmembrane region" description="Helical" evidence="17">
    <location>
        <begin position="270"/>
        <end position="289"/>
    </location>
</feature>
<dbReference type="EC" id="7.1.1.2" evidence="4 17"/>
<evidence type="ECO:0000256" key="4">
    <source>
        <dbReference type="ARBA" id="ARBA00012944"/>
    </source>
</evidence>
<evidence type="ECO:0000256" key="2">
    <source>
        <dbReference type="ARBA" id="ARBA00004225"/>
    </source>
</evidence>
<comment type="subcellular location">
    <subcellularLocation>
        <location evidence="2 17">Mitochondrion membrane</location>
        <topology evidence="2 17">Multi-pass membrane protein</topology>
    </subcellularLocation>
</comment>
<keyword evidence="8 17" id="KW-0812">Transmembrane</keyword>
<dbReference type="Pfam" id="PF00361">
    <property type="entry name" value="Proton_antipo_M"/>
    <property type="match status" value="1"/>
</dbReference>
<feature type="transmembrane region" description="Helical" evidence="17">
    <location>
        <begin position="55"/>
        <end position="74"/>
    </location>
</feature>
<comment type="function">
    <text evidence="17">Core subunit of the mitochondrial membrane respiratory chain NADH dehydrogenase (Complex I) which catalyzes electron transfer from NADH through the respiratory chain, using ubiquinone as an electron acceptor. Essential for the catalytic activity and assembly of complex I.</text>
</comment>
<feature type="transmembrane region" description="Helical" evidence="17">
    <location>
        <begin position="109"/>
        <end position="129"/>
    </location>
</feature>
<comment type="catalytic activity">
    <reaction evidence="16 17">
        <text>a ubiquinone + NADH + 5 H(+)(in) = a ubiquinol + NAD(+) + 4 H(+)(out)</text>
        <dbReference type="Rhea" id="RHEA:29091"/>
        <dbReference type="Rhea" id="RHEA-COMP:9565"/>
        <dbReference type="Rhea" id="RHEA-COMP:9566"/>
        <dbReference type="ChEBI" id="CHEBI:15378"/>
        <dbReference type="ChEBI" id="CHEBI:16389"/>
        <dbReference type="ChEBI" id="CHEBI:17976"/>
        <dbReference type="ChEBI" id="CHEBI:57540"/>
        <dbReference type="ChEBI" id="CHEBI:57945"/>
        <dbReference type="EC" id="7.1.1.2"/>
    </reaction>
</comment>
<dbReference type="GO" id="GO:0042773">
    <property type="term" value="P:ATP synthesis coupled electron transport"/>
    <property type="evidence" value="ECO:0007669"/>
    <property type="project" value="InterPro"/>
</dbReference>
<evidence type="ECO:0000256" key="7">
    <source>
        <dbReference type="ARBA" id="ARBA00022660"/>
    </source>
</evidence>
<evidence type="ECO:0000256" key="5">
    <source>
        <dbReference type="ARBA" id="ARBA00021006"/>
    </source>
</evidence>
<evidence type="ECO:0000256" key="3">
    <source>
        <dbReference type="ARBA" id="ARBA00009025"/>
    </source>
</evidence>
<evidence type="ECO:0000256" key="6">
    <source>
        <dbReference type="ARBA" id="ARBA00022448"/>
    </source>
</evidence>
<keyword evidence="10 17" id="KW-0249">Electron transport</keyword>
<evidence type="ECO:0000256" key="11">
    <source>
        <dbReference type="ARBA" id="ARBA00022989"/>
    </source>
</evidence>
<evidence type="ECO:0000259" key="19">
    <source>
        <dbReference type="Pfam" id="PF01059"/>
    </source>
</evidence>
<feature type="transmembrane region" description="Helical" evidence="17">
    <location>
        <begin position="141"/>
        <end position="166"/>
    </location>
</feature>
<feature type="transmembrane region" description="Helical" evidence="17">
    <location>
        <begin position="178"/>
        <end position="201"/>
    </location>
</feature>
<dbReference type="PRINTS" id="PR01437">
    <property type="entry name" value="NUOXDRDTASE4"/>
</dbReference>
<sequence>MMKILFYMFFLTLSFIFFSHFYFFQFAIILLMLIFLMYSGFSFFSLISYGYGLDYFSYGLIFLSLLISSLVILASKLIKSTDLSSMFLLVNLILCFTLIIVFSSLNMLIMYFFFEFSLIPLLILIYIWGYQPERLVSGLYLFFYTLFASLPFLLIIIYFMMINFSLYFDMNFFIPYSFLIHMFMIFAFLVKLPMFMVHFWLPKAHVQAPVSGSMILAGVLLKIGGYGFIRFMNLYELLFIYYNYIWYSLSLVGCVLVSIICLVQGDVKCLIAYSSVAHMSVCLVGLLSMTKWGVFGSYLMMISHGLCSSCLFCLSNCLYERYNSRSFYLNKGVINLIPSFSLFWFIFCAFNMSCPPSLNFFSEVFILNSMMFYWYYSFIYFIFISFFSACFNYYLYSYIQHGLPFNFYSSSLGYVREFLLMLIHLIPLIYMILGVNFFY</sequence>
<dbReference type="GO" id="GO:0031966">
    <property type="term" value="C:mitochondrial membrane"/>
    <property type="evidence" value="ECO:0007669"/>
    <property type="project" value="UniProtKB-SubCell"/>
</dbReference>
<keyword evidence="14 17" id="KW-0496">Mitochondrion</keyword>
<dbReference type="GO" id="GO:0048039">
    <property type="term" value="F:ubiquinone binding"/>
    <property type="evidence" value="ECO:0007669"/>
    <property type="project" value="TreeGrafter"/>
</dbReference>
<feature type="transmembrane region" description="Helical" evidence="17">
    <location>
        <begin position="213"/>
        <end position="232"/>
    </location>
</feature>
<evidence type="ECO:0000256" key="15">
    <source>
        <dbReference type="ARBA" id="ARBA00023136"/>
    </source>
</evidence>
<dbReference type="InterPro" id="IPR003918">
    <property type="entry name" value="NADH_UbQ_OxRdtase"/>
</dbReference>
<keyword evidence="12 17" id="KW-0520">NAD</keyword>
<dbReference type="InterPro" id="IPR001750">
    <property type="entry name" value="ND/Mrp_TM"/>
</dbReference>
<evidence type="ECO:0000256" key="12">
    <source>
        <dbReference type="ARBA" id="ARBA00023027"/>
    </source>
</evidence>
<feature type="transmembrane region" description="Helical" evidence="17">
    <location>
        <begin position="30"/>
        <end position="49"/>
    </location>
</feature>
<evidence type="ECO:0000256" key="1">
    <source>
        <dbReference type="ARBA" id="ARBA00003257"/>
    </source>
</evidence>
<dbReference type="PANTHER" id="PTHR43507:SF20">
    <property type="entry name" value="NADH-UBIQUINONE OXIDOREDUCTASE CHAIN 4"/>
    <property type="match status" value="1"/>
</dbReference>
<evidence type="ECO:0000256" key="13">
    <source>
        <dbReference type="ARBA" id="ARBA00023075"/>
    </source>
</evidence>
<feature type="transmembrane region" description="Helical" evidence="17">
    <location>
        <begin position="295"/>
        <end position="320"/>
    </location>
</feature>
<feature type="transmembrane region" description="Helical" evidence="17">
    <location>
        <begin position="417"/>
        <end position="438"/>
    </location>
</feature>